<protein>
    <recommendedName>
        <fullName evidence="3">Type VI secretion system-associated protein</fullName>
    </recommendedName>
</protein>
<dbReference type="Proteomes" id="UP000054618">
    <property type="component" value="Unassembled WGS sequence"/>
</dbReference>
<organism evidence="1 2">
    <name type="scientific">Legionella quinlivanii</name>
    <dbReference type="NCBI Taxonomy" id="45073"/>
    <lineage>
        <taxon>Bacteria</taxon>
        <taxon>Pseudomonadati</taxon>
        <taxon>Pseudomonadota</taxon>
        <taxon>Gammaproteobacteria</taxon>
        <taxon>Legionellales</taxon>
        <taxon>Legionellaceae</taxon>
        <taxon>Legionella</taxon>
    </lineage>
</organism>
<evidence type="ECO:0008006" key="3">
    <source>
        <dbReference type="Google" id="ProtNLM"/>
    </source>
</evidence>
<dbReference type="STRING" id="45073.Lqui_1572"/>
<dbReference type="NCBIfam" id="TIGR03353">
    <property type="entry name" value="VI_chp_4"/>
    <property type="match status" value="1"/>
</dbReference>
<dbReference type="OrthoDB" id="9775333at2"/>
<dbReference type="AlphaFoldDB" id="A0A0W0XZP1"/>
<dbReference type="Pfam" id="PF05936">
    <property type="entry name" value="T6SS_VasE"/>
    <property type="match status" value="1"/>
</dbReference>
<dbReference type="PATRIC" id="fig|45073.5.peg.1661"/>
<sequence>MVWKTAVDWEHGLFLQPQHFQCSELHQQFLLNQVMRYVTPYFWGFAELKLNHQALKNGRFEVDKMALFLPGGEYVEVDSNAVFLPRSFLKDWPANSDSMKVYVGVKDLSLSKKNVTPVNQLEDLTGVTTRYISYASGVETADFYHQESQAQLKTLQFVVKLFWEFELENTHNYTLIQIAELKRIDNEIKNNPVYIPSCVNIAAAENLFVGMRAMLENLMGVLSQLEKFKLPIDWYASHIDKANFGRLFSLRSLLRSVPVLKQYVKTGNVHPWHLFTLLETIACELSYFSTEVNLFSSSEQNTTILPDYNHQNLTACFAAVRTLLQKLIITIVADPGRIHRMTKEHNYYYADLGPYFIRPERRYYLVIYAENNQEEVANVVKDSSKLCAYSDIVTYIEYALPGVPITKLSAAPEGIPRGASCLYYKIDNQSSMWLKIERELKVALYMGKAPIDVVIDIVAVGA</sequence>
<accession>A0A0W0XZP1</accession>
<dbReference type="InterPro" id="IPR010263">
    <property type="entry name" value="T6SS_TssK"/>
</dbReference>
<evidence type="ECO:0000313" key="2">
    <source>
        <dbReference type="Proteomes" id="UP000054618"/>
    </source>
</evidence>
<reference evidence="1 2" key="1">
    <citation type="submission" date="2015-11" db="EMBL/GenBank/DDBJ databases">
        <title>Genomic analysis of 38 Legionella species identifies large and diverse effector repertoires.</title>
        <authorList>
            <person name="Burstein D."/>
            <person name="Amaro F."/>
            <person name="Zusman T."/>
            <person name="Lifshitz Z."/>
            <person name="Cohen O."/>
            <person name="Gilbert J.A."/>
            <person name="Pupko T."/>
            <person name="Shuman H.A."/>
            <person name="Segal G."/>
        </authorList>
    </citation>
    <scope>NUCLEOTIDE SEQUENCE [LARGE SCALE GENOMIC DNA]</scope>
    <source>
        <strain evidence="1 2">CDC#1442-AUS-E</strain>
    </source>
</reference>
<proteinExistence type="predicted"/>
<gene>
    <name evidence="1" type="ORF">Lqui_1572</name>
</gene>
<name>A0A0W0XZP1_9GAMM</name>
<keyword evidence="2" id="KW-1185">Reference proteome</keyword>
<comment type="caution">
    <text evidence="1">The sequence shown here is derived from an EMBL/GenBank/DDBJ whole genome shotgun (WGS) entry which is preliminary data.</text>
</comment>
<dbReference type="PANTHER" id="PTHR35566">
    <property type="entry name" value="BLR3599 PROTEIN"/>
    <property type="match status" value="1"/>
</dbReference>
<dbReference type="PANTHER" id="PTHR35566:SF1">
    <property type="entry name" value="TYPE VI SECRETION SYSTEM BASEPLATE COMPONENT TSSK1"/>
    <property type="match status" value="1"/>
</dbReference>
<dbReference type="RefSeq" id="WP_058507676.1">
    <property type="nucleotide sequence ID" value="NZ_CAAAIK010000001.1"/>
</dbReference>
<dbReference type="EMBL" id="LNYS01000008">
    <property type="protein sequence ID" value="KTD50247.1"/>
    <property type="molecule type" value="Genomic_DNA"/>
</dbReference>
<evidence type="ECO:0000313" key="1">
    <source>
        <dbReference type="EMBL" id="KTD50247.1"/>
    </source>
</evidence>